<name>A0A934N3D7_9BACT</name>
<dbReference type="SMART" id="SM00382">
    <property type="entry name" value="AAA"/>
    <property type="match status" value="1"/>
</dbReference>
<comment type="similarity">
    <text evidence="2">Belongs to the ABC transporter superfamily.</text>
</comment>
<dbReference type="PROSITE" id="PS50893">
    <property type="entry name" value="ABC_TRANSPORTER_2"/>
    <property type="match status" value="1"/>
</dbReference>
<accession>A0A934N3D7</accession>
<evidence type="ECO:0000256" key="2">
    <source>
        <dbReference type="ARBA" id="ARBA00005417"/>
    </source>
</evidence>
<evidence type="ECO:0000256" key="8">
    <source>
        <dbReference type="ARBA" id="ARBA00022967"/>
    </source>
</evidence>
<evidence type="ECO:0000256" key="7">
    <source>
        <dbReference type="ARBA" id="ARBA00022840"/>
    </source>
</evidence>
<keyword evidence="3" id="KW-0813">Transport</keyword>
<evidence type="ECO:0000256" key="4">
    <source>
        <dbReference type="ARBA" id="ARBA00022475"/>
    </source>
</evidence>
<evidence type="ECO:0000256" key="3">
    <source>
        <dbReference type="ARBA" id="ARBA00022448"/>
    </source>
</evidence>
<keyword evidence="7 11" id="KW-0067">ATP-binding</keyword>
<feature type="domain" description="ABC transporter" evidence="10">
    <location>
        <begin position="15"/>
        <end position="263"/>
    </location>
</feature>
<dbReference type="Proteomes" id="UP000612893">
    <property type="component" value="Unassembled WGS sequence"/>
</dbReference>
<dbReference type="GO" id="GO:0005524">
    <property type="term" value="F:ATP binding"/>
    <property type="evidence" value="ECO:0007669"/>
    <property type="project" value="UniProtKB-KW"/>
</dbReference>
<dbReference type="GO" id="GO:0005886">
    <property type="term" value="C:plasma membrane"/>
    <property type="evidence" value="ECO:0007669"/>
    <property type="project" value="UniProtKB-SubCell"/>
</dbReference>
<keyword evidence="4" id="KW-1003">Cell membrane</keyword>
<evidence type="ECO:0000256" key="5">
    <source>
        <dbReference type="ARBA" id="ARBA00022519"/>
    </source>
</evidence>
<dbReference type="EMBL" id="JAEKNR010000136">
    <property type="protein sequence ID" value="MBJ7599030.1"/>
    <property type="molecule type" value="Genomic_DNA"/>
</dbReference>
<dbReference type="InterPro" id="IPR017871">
    <property type="entry name" value="ABC_transporter-like_CS"/>
</dbReference>
<dbReference type="CDD" id="cd03257">
    <property type="entry name" value="ABC_NikE_OppD_transporters"/>
    <property type="match status" value="1"/>
</dbReference>
<comment type="caution">
    <text evidence="11">The sequence shown here is derived from an EMBL/GenBank/DDBJ whole genome shotgun (WGS) entry which is preliminary data.</text>
</comment>
<evidence type="ECO:0000256" key="6">
    <source>
        <dbReference type="ARBA" id="ARBA00022741"/>
    </source>
</evidence>
<proteinExistence type="inferred from homology"/>
<gene>
    <name evidence="11" type="ORF">JF922_13230</name>
</gene>
<keyword evidence="12" id="KW-1185">Reference proteome</keyword>
<keyword evidence="5" id="KW-0997">Cell inner membrane</keyword>
<dbReference type="InterPro" id="IPR003439">
    <property type="entry name" value="ABC_transporter-like_ATP-bd"/>
</dbReference>
<dbReference type="AlphaFoldDB" id="A0A934N3D7"/>
<organism evidence="11 12">
    <name type="scientific">Candidatus Nephthysia bennettiae</name>
    <dbReference type="NCBI Taxonomy" id="3127016"/>
    <lineage>
        <taxon>Bacteria</taxon>
        <taxon>Bacillati</taxon>
        <taxon>Candidatus Dormiibacterota</taxon>
        <taxon>Candidatus Dormibacteria</taxon>
        <taxon>Candidatus Dormibacterales</taxon>
        <taxon>Candidatus Dormibacteraceae</taxon>
        <taxon>Candidatus Nephthysia</taxon>
    </lineage>
</organism>
<comment type="subcellular location">
    <subcellularLocation>
        <location evidence="1">Cell membrane</location>
        <topology evidence="1">Peripheral membrane protein</topology>
    </subcellularLocation>
</comment>
<dbReference type="PANTHER" id="PTHR43297">
    <property type="entry name" value="OLIGOPEPTIDE TRANSPORT ATP-BINDING PROTEIN APPD"/>
    <property type="match status" value="1"/>
</dbReference>
<dbReference type="InterPro" id="IPR027417">
    <property type="entry name" value="P-loop_NTPase"/>
</dbReference>
<dbReference type="InterPro" id="IPR003593">
    <property type="entry name" value="AAA+_ATPase"/>
</dbReference>
<reference evidence="11" key="1">
    <citation type="submission" date="2020-10" db="EMBL/GenBank/DDBJ databases">
        <title>Ca. Dormibacterota MAGs.</title>
        <authorList>
            <person name="Montgomery K."/>
        </authorList>
    </citation>
    <scope>NUCLEOTIDE SEQUENCE [LARGE SCALE GENOMIC DNA]</scope>
    <source>
        <strain evidence="11">SC8812_S17_10</strain>
    </source>
</reference>
<protein>
    <submittedName>
        <fullName evidence="11">ABC transporter ATP-binding protein</fullName>
    </submittedName>
</protein>
<sequence>MAITARGSEPPILEASHLNVVYALSESEVPAVREFTLSIGAREFVGLVGESGSGKSTAALALMGLVRSPGRIVSGEVRFRGGALLSKDDDELRSIRGGEIGLIVQNSRGALNPLLRVGSQIANVYRAHHRVGKAQALERAVDSLAAVGIPDPRRRAEAYPHQLSGGMAQRVLIAMATINEPKLLIADEPTTGLDVTVQAQFLDALQLRVRQSRSAVLFVTHDLGIVAHYCDRVAVMYRGEVIEEATVDDLFARPRHPYSRQLIASSMDRRTTFRAGADQPLGAAGDDR</sequence>
<dbReference type="InterPro" id="IPR050388">
    <property type="entry name" value="ABC_Ni/Peptide_Import"/>
</dbReference>
<keyword evidence="8" id="KW-1278">Translocase</keyword>
<evidence type="ECO:0000256" key="9">
    <source>
        <dbReference type="ARBA" id="ARBA00023136"/>
    </source>
</evidence>
<evidence type="ECO:0000259" key="10">
    <source>
        <dbReference type="PROSITE" id="PS50893"/>
    </source>
</evidence>
<dbReference type="Pfam" id="PF00005">
    <property type="entry name" value="ABC_tran"/>
    <property type="match status" value="1"/>
</dbReference>
<evidence type="ECO:0000256" key="1">
    <source>
        <dbReference type="ARBA" id="ARBA00004202"/>
    </source>
</evidence>
<dbReference type="PROSITE" id="PS00211">
    <property type="entry name" value="ABC_TRANSPORTER_1"/>
    <property type="match status" value="1"/>
</dbReference>
<keyword evidence="6" id="KW-0547">Nucleotide-binding</keyword>
<evidence type="ECO:0000313" key="12">
    <source>
        <dbReference type="Proteomes" id="UP000612893"/>
    </source>
</evidence>
<dbReference type="SUPFAM" id="SSF52540">
    <property type="entry name" value="P-loop containing nucleoside triphosphate hydrolases"/>
    <property type="match status" value="1"/>
</dbReference>
<evidence type="ECO:0000313" key="11">
    <source>
        <dbReference type="EMBL" id="MBJ7599030.1"/>
    </source>
</evidence>
<dbReference type="RefSeq" id="WP_338202371.1">
    <property type="nucleotide sequence ID" value="NZ_JAEKNR010000136.1"/>
</dbReference>
<dbReference type="Gene3D" id="3.40.50.300">
    <property type="entry name" value="P-loop containing nucleotide triphosphate hydrolases"/>
    <property type="match status" value="1"/>
</dbReference>
<dbReference type="FunFam" id="3.40.50.300:FF:000016">
    <property type="entry name" value="Oligopeptide ABC transporter ATP-binding component"/>
    <property type="match status" value="1"/>
</dbReference>
<dbReference type="PANTHER" id="PTHR43297:SF14">
    <property type="entry name" value="ATPASE AAA-TYPE CORE DOMAIN-CONTAINING PROTEIN"/>
    <property type="match status" value="1"/>
</dbReference>
<keyword evidence="9" id="KW-0472">Membrane</keyword>